<dbReference type="PANTHER" id="PTHR14514:SF2">
    <property type="entry name" value="A-KINASE ANCHOR PROTEIN 6"/>
    <property type="match status" value="1"/>
</dbReference>
<name>A0A3L8SYC9_CHLGU</name>
<evidence type="ECO:0000313" key="6">
    <source>
        <dbReference type="EMBL" id="RLW10522.1"/>
    </source>
</evidence>
<sequence length="344" mass="38597">MMMPLYSAKNPLEEICVLHGLGFDALAMDVALSPMRTQELDPMPSDASPMLINMTPTVEQEGEGDVMKDLDSGQQYEKPPPLHTGADWKIVLHLPEIETWLRMTSERVRDLTYSVQQDSDSKHVDVHLVQLKDICEDISDHVEQIHALLETEFSLKLLSYSVNVIVDIHTVQLLWHQLRVSVLVLRERILQGLQDANGNYTRQTDILQAFSEETKEDRLDSLTEVDDSGQLTIKCSQNYLSLDCGITAFELSDYSPSEDLLGALDDMTSGQGKAKSFESWNYSEMDKEFPGLIRSVGLLAVATDSIASQCNEAVKEKENHVPLSAEDGEETKDKKASWIKDPDL</sequence>
<evidence type="ECO:0000256" key="3">
    <source>
        <dbReference type="ARBA" id="ARBA00022737"/>
    </source>
</evidence>
<keyword evidence="2" id="KW-0597">Phosphoprotein</keyword>
<evidence type="ECO:0008006" key="8">
    <source>
        <dbReference type="Google" id="ProtNLM"/>
    </source>
</evidence>
<evidence type="ECO:0000256" key="2">
    <source>
        <dbReference type="ARBA" id="ARBA00022553"/>
    </source>
</evidence>
<dbReference type="AlphaFoldDB" id="A0A3L8SYC9"/>
<keyword evidence="3" id="KW-0677">Repeat</keyword>
<dbReference type="EMBL" id="QUSF01000004">
    <property type="protein sequence ID" value="RLW10522.1"/>
    <property type="molecule type" value="Genomic_DNA"/>
</dbReference>
<dbReference type="STRING" id="44316.ENSEGOP00005000929"/>
<comment type="subcellular location">
    <subcellularLocation>
        <location evidence="1">Endomembrane system</location>
    </subcellularLocation>
</comment>
<evidence type="ECO:0000313" key="7">
    <source>
        <dbReference type="Proteomes" id="UP000276834"/>
    </source>
</evidence>
<organism evidence="6 7">
    <name type="scientific">Chloebia gouldiae</name>
    <name type="common">Gouldian finch</name>
    <name type="synonym">Erythrura gouldiae</name>
    <dbReference type="NCBI Taxonomy" id="44316"/>
    <lineage>
        <taxon>Eukaryota</taxon>
        <taxon>Metazoa</taxon>
        <taxon>Chordata</taxon>
        <taxon>Craniata</taxon>
        <taxon>Vertebrata</taxon>
        <taxon>Euteleostomi</taxon>
        <taxon>Archelosauria</taxon>
        <taxon>Archosauria</taxon>
        <taxon>Dinosauria</taxon>
        <taxon>Saurischia</taxon>
        <taxon>Theropoda</taxon>
        <taxon>Coelurosauria</taxon>
        <taxon>Aves</taxon>
        <taxon>Neognathae</taxon>
        <taxon>Neoaves</taxon>
        <taxon>Telluraves</taxon>
        <taxon>Australaves</taxon>
        <taxon>Passeriformes</taxon>
        <taxon>Passeroidea</taxon>
        <taxon>Passeridae</taxon>
        <taxon>Chloebia</taxon>
    </lineage>
</organism>
<evidence type="ECO:0000256" key="4">
    <source>
        <dbReference type="ARBA" id="ARBA00023136"/>
    </source>
</evidence>
<dbReference type="OrthoDB" id="10041151at2759"/>
<keyword evidence="7" id="KW-1185">Reference proteome</keyword>
<dbReference type="PANTHER" id="PTHR14514">
    <property type="entry name" value="PKA ANCHORING PROTEIN"/>
    <property type="match status" value="1"/>
</dbReference>
<gene>
    <name evidence="6" type="ORF">DV515_00002166</name>
</gene>
<proteinExistence type="predicted"/>
<reference evidence="6 7" key="1">
    <citation type="journal article" date="2018" name="Proc. R. Soc. B">
        <title>A non-coding region near Follistatin controls head colour polymorphism in the Gouldian finch.</title>
        <authorList>
            <person name="Toomey M.B."/>
            <person name="Marques C.I."/>
            <person name="Andrade P."/>
            <person name="Araujo P.M."/>
            <person name="Sabatino S."/>
            <person name="Gazda M.A."/>
            <person name="Afonso S."/>
            <person name="Lopes R.J."/>
            <person name="Corbo J.C."/>
            <person name="Carneiro M."/>
        </authorList>
    </citation>
    <scope>NUCLEOTIDE SEQUENCE [LARGE SCALE GENOMIC DNA]</scope>
    <source>
        <strain evidence="6">Red01</strain>
        <tissue evidence="6">Muscle</tissue>
    </source>
</reference>
<evidence type="ECO:0000256" key="1">
    <source>
        <dbReference type="ARBA" id="ARBA00004308"/>
    </source>
</evidence>
<protein>
    <recommendedName>
        <fullName evidence="8">A-kinase anchor protein 6</fullName>
    </recommendedName>
</protein>
<accession>A0A3L8SYC9</accession>
<dbReference type="Proteomes" id="UP000276834">
    <property type="component" value="Unassembled WGS sequence"/>
</dbReference>
<feature type="region of interest" description="Disordered" evidence="5">
    <location>
        <begin position="316"/>
        <end position="344"/>
    </location>
</feature>
<comment type="caution">
    <text evidence="6">The sequence shown here is derived from an EMBL/GenBank/DDBJ whole genome shotgun (WGS) entry which is preliminary data.</text>
</comment>
<feature type="compositionally biased region" description="Basic and acidic residues" evidence="5">
    <location>
        <begin position="331"/>
        <end position="344"/>
    </location>
</feature>
<evidence type="ECO:0000256" key="5">
    <source>
        <dbReference type="SAM" id="MobiDB-lite"/>
    </source>
</evidence>
<keyword evidence="4" id="KW-0472">Membrane</keyword>